<accession>A0A9P4DP66</accession>
<evidence type="ECO:0000313" key="3">
    <source>
        <dbReference type="EMBL" id="KAA2561770.1"/>
    </source>
</evidence>
<dbReference type="InterPro" id="IPR025269">
    <property type="entry name" value="SAM-like_dom"/>
</dbReference>
<dbReference type="GO" id="GO:0003677">
    <property type="term" value="F:DNA binding"/>
    <property type="evidence" value="ECO:0007669"/>
    <property type="project" value="UniProtKB-KW"/>
</dbReference>
<proteinExistence type="predicted"/>
<keyword evidence="1" id="KW-0238">DNA-binding</keyword>
<feature type="domain" description="Phage integrase SAM-like" evidence="2">
    <location>
        <begin position="123"/>
        <end position="214"/>
    </location>
</feature>
<reference evidence="3 4" key="1">
    <citation type="journal article" date="2019" name="Nat. Med.">
        <title>A library of human gut bacterial isolates paired with longitudinal multiomics data enables mechanistic microbiome research.</title>
        <authorList>
            <person name="Poyet M."/>
            <person name="Groussin M."/>
            <person name="Gibbons S.M."/>
            <person name="Avila-Pacheco J."/>
            <person name="Jiang X."/>
            <person name="Kearney S.M."/>
            <person name="Perrotta A.R."/>
            <person name="Berdy B."/>
            <person name="Zhao S."/>
            <person name="Lieberman T.D."/>
            <person name="Swanson P.K."/>
            <person name="Smith M."/>
            <person name="Roesemann S."/>
            <person name="Alexander J.E."/>
            <person name="Rich S.A."/>
            <person name="Livny J."/>
            <person name="Vlamakis H."/>
            <person name="Clish C."/>
            <person name="Bullock K."/>
            <person name="Deik A."/>
            <person name="Scott J."/>
            <person name="Pierce K.A."/>
            <person name="Xavier R.J."/>
            <person name="Alm E.J."/>
        </authorList>
    </citation>
    <scope>NUCLEOTIDE SEQUENCE [LARGE SCALE GENOMIC DNA]</scope>
    <source>
        <strain evidence="3 4">BIOML-A204</strain>
    </source>
</reference>
<sequence length="254" mass="30209">MFTINVKGYRNPRDLEMVKLKLIFFKTGYARVPKIIPISGRYDDWNPKRQLFDGNTKDIYERNQLILKEKFKYRKIAEKWESDGKDWIPKELSHYYEQDSKKSIHYITVSDMLDNIVQQFCCQERYKNGHVLTSYSTANKYKCLKNILCEFTQKVYRKKFSKYHFRDINEVFLTDFVQYLKKRASLNGNAGGISEKLKTLHATFTFARRQGVLNVRMSAFDPVRKKLKRQPVIPKTISHKTVNTIEQMDTSWLS</sequence>
<evidence type="ECO:0000256" key="1">
    <source>
        <dbReference type="ARBA" id="ARBA00023125"/>
    </source>
</evidence>
<dbReference type="EMBL" id="VVUY01000005">
    <property type="protein sequence ID" value="KAA2561770.1"/>
    <property type="molecule type" value="Genomic_DNA"/>
</dbReference>
<organism evidence="3 4">
    <name type="scientific">Alistipes onderdonkii</name>
    <dbReference type="NCBI Taxonomy" id="328813"/>
    <lineage>
        <taxon>Bacteria</taxon>
        <taxon>Pseudomonadati</taxon>
        <taxon>Bacteroidota</taxon>
        <taxon>Bacteroidia</taxon>
        <taxon>Bacteroidales</taxon>
        <taxon>Rikenellaceae</taxon>
        <taxon>Alistipes</taxon>
    </lineage>
</organism>
<dbReference type="RefSeq" id="WP_055202299.1">
    <property type="nucleotide sequence ID" value="NZ_JBDFUH010000018.1"/>
</dbReference>
<comment type="caution">
    <text evidence="3">The sequence shown here is derived from an EMBL/GenBank/DDBJ whole genome shotgun (WGS) entry which is preliminary data.</text>
</comment>
<name>A0A9P4DP66_9BACT</name>
<gene>
    <name evidence="3" type="ORF">F2S36_07435</name>
</gene>
<evidence type="ECO:0000259" key="2">
    <source>
        <dbReference type="Pfam" id="PF13102"/>
    </source>
</evidence>
<dbReference type="Gene3D" id="1.10.150.130">
    <property type="match status" value="1"/>
</dbReference>
<evidence type="ECO:0000313" key="4">
    <source>
        <dbReference type="Proteomes" id="UP000323119"/>
    </source>
</evidence>
<dbReference type="InterPro" id="IPR010998">
    <property type="entry name" value="Integrase_recombinase_N"/>
</dbReference>
<dbReference type="Pfam" id="PF13102">
    <property type="entry name" value="Phage_int_SAM_5"/>
    <property type="match status" value="1"/>
</dbReference>
<protein>
    <recommendedName>
        <fullName evidence="2">Phage integrase SAM-like domain-containing protein</fullName>
    </recommendedName>
</protein>
<dbReference type="AlphaFoldDB" id="A0A9P4DP66"/>
<dbReference type="Proteomes" id="UP000323119">
    <property type="component" value="Unassembled WGS sequence"/>
</dbReference>